<organism evidence="1 2">
    <name type="scientific">Pseudomonas veronii</name>
    <dbReference type="NCBI Taxonomy" id="76761"/>
    <lineage>
        <taxon>Bacteria</taxon>
        <taxon>Pseudomonadati</taxon>
        <taxon>Pseudomonadota</taxon>
        <taxon>Gammaproteobacteria</taxon>
        <taxon>Pseudomonadales</taxon>
        <taxon>Pseudomonadaceae</taxon>
        <taxon>Pseudomonas</taxon>
    </lineage>
</organism>
<dbReference type="EMBL" id="VWXT01000182">
    <property type="protein sequence ID" value="KAA6180164.1"/>
    <property type="molecule type" value="Genomic_DNA"/>
</dbReference>
<name>A0A5M8F7I4_PSEVE</name>
<dbReference type="RefSeq" id="WP_150053695.1">
    <property type="nucleotide sequence ID" value="NZ_VWXT01000182.1"/>
</dbReference>
<sequence length="396" mass="44391">MANASGKLLEPIEFAPPSVRHAQGPTLNPLLARNGGTVEITLDDMSTNALYTVYFKTPIAGANPVIAPQHGNESKHLEFFVPAPVIGRCIGYTVEIFYTVEQNGVFLGQSLALDLTIMPLSPSDVDVPGVYLVEAGDSENLDLAIFPGSVNASLIPYPFIEVGQFVWCEVTGTDEDGQPISLWVMKAYEVKPYEVLNGFQFQITRYFLNQLANWSSIDVKFYVKYDRVALLEADPVQELRVTTKGIRQSVRYAFFDRTDFEFKNLNHWEEGSAINDPRDLIIQRSGDDWYAHFYTYTHQSDGVLLEKTFSRLLVGQVYSFSVLVQRANSSYTVPRLSLSADVNQKTPETLFPDRTQVKLTLEFEASSPVMTLQIHSHEPSGHGNDFNLRQIVVMSV</sequence>
<evidence type="ECO:0000313" key="2">
    <source>
        <dbReference type="Proteomes" id="UP000323909"/>
    </source>
</evidence>
<reference evidence="1 2" key="1">
    <citation type="submission" date="2019-09" db="EMBL/GenBank/DDBJ databases">
        <title>Genomic sequencing of 4 copper resistant soil isolates.</title>
        <authorList>
            <person name="Havryliuk O."/>
        </authorList>
    </citation>
    <scope>NUCLEOTIDE SEQUENCE [LARGE SCALE GENOMIC DNA]</scope>
    <source>
        <strain evidence="1 2">UKR4</strain>
    </source>
</reference>
<evidence type="ECO:0000313" key="1">
    <source>
        <dbReference type="EMBL" id="KAA6180164.1"/>
    </source>
</evidence>
<dbReference type="AlphaFoldDB" id="A0A5M8F7I4"/>
<comment type="caution">
    <text evidence="1">The sequence shown here is derived from an EMBL/GenBank/DDBJ whole genome shotgun (WGS) entry which is preliminary data.</text>
</comment>
<dbReference type="Proteomes" id="UP000323909">
    <property type="component" value="Unassembled WGS sequence"/>
</dbReference>
<accession>A0A5M8F7I4</accession>
<proteinExistence type="predicted"/>
<protein>
    <submittedName>
        <fullName evidence="1">Uncharacterized protein</fullName>
    </submittedName>
</protein>
<gene>
    <name evidence="1" type="ORF">F3K53_12605</name>
</gene>